<dbReference type="RefSeq" id="WP_144350798.1">
    <property type="nucleotide sequence ID" value="NZ_CP036259.1"/>
</dbReference>
<dbReference type="InterPro" id="IPR036388">
    <property type="entry name" value="WH-like_DNA-bd_sf"/>
</dbReference>
<proteinExistence type="inferred from homology"/>
<dbReference type="InterPro" id="IPR039425">
    <property type="entry name" value="RNA_pol_sigma-70-like"/>
</dbReference>
<evidence type="ECO:0000313" key="7">
    <source>
        <dbReference type="EMBL" id="QDR81293.1"/>
    </source>
</evidence>
<dbReference type="NCBIfam" id="TIGR02937">
    <property type="entry name" value="sigma70-ECF"/>
    <property type="match status" value="1"/>
</dbReference>
<reference evidence="7 8" key="1">
    <citation type="submission" date="2019-02" db="EMBL/GenBank/DDBJ databases">
        <title>Closed genome of Sporomusa termitida DSM 4440.</title>
        <authorList>
            <person name="Poehlein A."/>
            <person name="Daniel R."/>
        </authorList>
    </citation>
    <scope>NUCLEOTIDE SEQUENCE [LARGE SCALE GENOMIC DNA]</scope>
    <source>
        <strain evidence="7 8">DSM 4440</strain>
    </source>
</reference>
<dbReference type="Pfam" id="PF04542">
    <property type="entry name" value="Sigma70_r2"/>
    <property type="match status" value="1"/>
</dbReference>
<dbReference type="AlphaFoldDB" id="A0A517DVC7"/>
<evidence type="ECO:0000313" key="8">
    <source>
        <dbReference type="Proteomes" id="UP000320776"/>
    </source>
</evidence>
<keyword evidence="2" id="KW-0805">Transcription regulation</keyword>
<dbReference type="PANTHER" id="PTHR43133:SF8">
    <property type="entry name" value="RNA POLYMERASE SIGMA FACTOR HI_1459-RELATED"/>
    <property type="match status" value="1"/>
</dbReference>
<name>A0A517DVC7_9FIRM</name>
<dbReference type="SUPFAM" id="SSF88659">
    <property type="entry name" value="Sigma3 and sigma4 domains of RNA polymerase sigma factors"/>
    <property type="match status" value="1"/>
</dbReference>
<evidence type="ECO:0000256" key="1">
    <source>
        <dbReference type="ARBA" id="ARBA00010641"/>
    </source>
</evidence>
<keyword evidence="5" id="KW-0804">Transcription</keyword>
<evidence type="ECO:0000256" key="3">
    <source>
        <dbReference type="ARBA" id="ARBA00023082"/>
    </source>
</evidence>
<sequence>MRKQQNEFVSVIKKEQPKLLRYVRQRLTGISDMDAEDIVADVLFNVYNRMTADNHMENLAAYLYQSVKHKIWDHFRQAKTPLSLDALDKDTGLPRGEKLMDTTGDVESLVEKKEFALRLKNALIKLEPKQRAVWAATELDGYTFKELSLKWGEPIGTLLSRTTQALRKTLQEE</sequence>
<dbReference type="Gene3D" id="1.10.10.10">
    <property type="entry name" value="Winged helix-like DNA-binding domain superfamily/Winged helix DNA-binding domain"/>
    <property type="match status" value="1"/>
</dbReference>
<dbReference type="GO" id="GO:0006352">
    <property type="term" value="P:DNA-templated transcription initiation"/>
    <property type="evidence" value="ECO:0007669"/>
    <property type="project" value="InterPro"/>
</dbReference>
<dbReference type="KEGG" id="sted:SPTER_26700"/>
<dbReference type="InterPro" id="IPR013324">
    <property type="entry name" value="RNA_pol_sigma_r3/r4-like"/>
</dbReference>
<keyword evidence="8" id="KW-1185">Reference proteome</keyword>
<organism evidence="7 8">
    <name type="scientific">Sporomusa termitida</name>
    <dbReference type="NCBI Taxonomy" id="2377"/>
    <lineage>
        <taxon>Bacteria</taxon>
        <taxon>Bacillati</taxon>
        <taxon>Bacillota</taxon>
        <taxon>Negativicutes</taxon>
        <taxon>Selenomonadales</taxon>
        <taxon>Sporomusaceae</taxon>
        <taxon>Sporomusa</taxon>
    </lineage>
</organism>
<evidence type="ECO:0000256" key="4">
    <source>
        <dbReference type="ARBA" id="ARBA00023125"/>
    </source>
</evidence>
<accession>A0A517DVC7</accession>
<evidence type="ECO:0000259" key="6">
    <source>
        <dbReference type="Pfam" id="PF04542"/>
    </source>
</evidence>
<evidence type="ECO:0000256" key="2">
    <source>
        <dbReference type="ARBA" id="ARBA00023015"/>
    </source>
</evidence>
<dbReference type="OrthoDB" id="9784984at2"/>
<feature type="domain" description="RNA polymerase sigma-70 region 2" evidence="6">
    <location>
        <begin position="12"/>
        <end position="79"/>
    </location>
</feature>
<dbReference type="Gene3D" id="1.10.1740.10">
    <property type="match status" value="1"/>
</dbReference>
<dbReference type="GO" id="GO:0003677">
    <property type="term" value="F:DNA binding"/>
    <property type="evidence" value="ECO:0007669"/>
    <property type="project" value="UniProtKB-KW"/>
</dbReference>
<protein>
    <submittedName>
        <fullName evidence="7">Sigma70-ECF: RNA polymerase sigma factor, sigma-70 family</fullName>
    </submittedName>
</protein>
<keyword evidence="3" id="KW-0731">Sigma factor</keyword>
<keyword evidence="4" id="KW-0238">DNA-binding</keyword>
<evidence type="ECO:0000256" key="5">
    <source>
        <dbReference type="ARBA" id="ARBA00023163"/>
    </source>
</evidence>
<dbReference type="GO" id="GO:0016987">
    <property type="term" value="F:sigma factor activity"/>
    <property type="evidence" value="ECO:0007669"/>
    <property type="project" value="UniProtKB-KW"/>
</dbReference>
<dbReference type="EMBL" id="CP036259">
    <property type="protein sequence ID" value="QDR81293.1"/>
    <property type="molecule type" value="Genomic_DNA"/>
</dbReference>
<dbReference type="SUPFAM" id="SSF88946">
    <property type="entry name" value="Sigma2 domain of RNA polymerase sigma factors"/>
    <property type="match status" value="1"/>
</dbReference>
<comment type="similarity">
    <text evidence="1">Belongs to the sigma-70 factor family. ECF subfamily.</text>
</comment>
<dbReference type="InterPro" id="IPR013325">
    <property type="entry name" value="RNA_pol_sigma_r2"/>
</dbReference>
<dbReference type="PANTHER" id="PTHR43133">
    <property type="entry name" value="RNA POLYMERASE ECF-TYPE SIGMA FACTO"/>
    <property type="match status" value="1"/>
</dbReference>
<gene>
    <name evidence="7" type="ORF">SPTER_26700</name>
</gene>
<dbReference type="InterPro" id="IPR007627">
    <property type="entry name" value="RNA_pol_sigma70_r2"/>
</dbReference>
<dbReference type="Proteomes" id="UP000320776">
    <property type="component" value="Chromosome"/>
</dbReference>
<dbReference type="InterPro" id="IPR014284">
    <property type="entry name" value="RNA_pol_sigma-70_dom"/>
</dbReference>